<dbReference type="Pfam" id="PF21858">
    <property type="entry name" value="DUF6914"/>
    <property type="match status" value="1"/>
</dbReference>
<protein>
    <submittedName>
        <fullName evidence="1">Uncharacterized protein</fullName>
    </submittedName>
</protein>
<sequence length="174" mass="19431">MITPQPTSTDILITLQLMTTVPPRFHWAMFVGDPSDSTPYCGIKFHAITDGQQTETGWSYDRTDFRIDGLDFGVAAAVVIGNLKGKSADDLDNVLKNIPMVVPAIDVEREPRFSCRVWCREALRRLDIEGIITCTDIGAMEREMWGYGEAAADILENREEDWKGPLLATAHNSK</sequence>
<dbReference type="AlphaFoldDB" id="A0A284QZK3"/>
<dbReference type="OrthoDB" id="3016366at2759"/>
<dbReference type="EMBL" id="FUEG01000003">
    <property type="protein sequence ID" value="SJL01891.1"/>
    <property type="molecule type" value="Genomic_DNA"/>
</dbReference>
<evidence type="ECO:0000313" key="1">
    <source>
        <dbReference type="EMBL" id="SJL01891.1"/>
    </source>
</evidence>
<dbReference type="Proteomes" id="UP000219338">
    <property type="component" value="Unassembled WGS sequence"/>
</dbReference>
<evidence type="ECO:0000313" key="2">
    <source>
        <dbReference type="Proteomes" id="UP000219338"/>
    </source>
</evidence>
<accession>A0A284QZK3</accession>
<gene>
    <name evidence="1" type="ORF">ARMOST_05215</name>
</gene>
<dbReference type="InterPro" id="IPR054208">
    <property type="entry name" value="DUF6914"/>
</dbReference>
<proteinExistence type="predicted"/>
<name>A0A284QZK3_ARMOS</name>
<keyword evidence="2" id="KW-1185">Reference proteome</keyword>
<dbReference type="OMA" id="PPRFHWF"/>
<organism evidence="1 2">
    <name type="scientific">Armillaria ostoyae</name>
    <name type="common">Armillaria root rot fungus</name>
    <dbReference type="NCBI Taxonomy" id="47428"/>
    <lineage>
        <taxon>Eukaryota</taxon>
        <taxon>Fungi</taxon>
        <taxon>Dikarya</taxon>
        <taxon>Basidiomycota</taxon>
        <taxon>Agaricomycotina</taxon>
        <taxon>Agaricomycetes</taxon>
        <taxon>Agaricomycetidae</taxon>
        <taxon>Agaricales</taxon>
        <taxon>Marasmiineae</taxon>
        <taxon>Physalacriaceae</taxon>
        <taxon>Armillaria</taxon>
    </lineage>
</organism>
<reference evidence="2" key="1">
    <citation type="journal article" date="2017" name="Nat. Ecol. Evol.">
        <title>Genome expansion and lineage-specific genetic innovations in the forest pathogenic fungi Armillaria.</title>
        <authorList>
            <person name="Sipos G."/>
            <person name="Prasanna A.N."/>
            <person name="Walter M.C."/>
            <person name="O'Connor E."/>
            <person name="Balint B."/>
            <person name="Krizsan K."/>
            <person name="Kiss B."/>
            <person name="Hess J."/>
            <person name="Varga T."/>
            <person name="Slot J."/>
            <person name="Riley R."/>
            <person name="Boka B."/>
            <person name="Rigling D."/>
            <person name="Barry K."/>
            <person name="Lee J."/>
            <person name="Mihaltcheva S."/>
            <person name="LaButti K."/>
            <person name="Lipzen A."/>
            <person name="Waldron R."/>
            <person name="Moloney N.M."/>
            <person name="Sperisen C."/>
            <person name="Kredics L."/>
            <person name="Vagvoelgyi C."/>
            <person name="Patrignani A."/>
            <person name="Fitzpatrick D."/>
            <person name="Nagy I."/>
            <person name="Doyle S."/>
            <person name="Anderson J.B."/>
            <person name="Grigoriev I.V."/>
            <person name="Gueldener U."/>
            <person name="Muensterkoetter M."/>
            <person name="Nagy L.G."/>
        </authorList>
    </citation>
    <scope>NUCLEOTIDE SEQUENCE [LARGE SCALE GENOMIC DNA]</scope>
    <source>
        <strain evidence="2">C18/9</strain>
    </source>
</reference>